<dbReference type="AlphaFoldDB" id="A0A348WC16"/>
<feature type="non-terminal residue" evidence="1">
    <location>
        <position position="1"/>
    </location>
</feature>
<proteinExistence type="predicted"/>
<dbReference type="EMBL" id="DMVW01000095">
    <property type="protein sequence ID" value="HAR52078.1"/>
    <property type="molecule type" value="Genomic_DNA"/>
</dbReference>
<comment type="caution">
    <text evidence="1">The sequence shown here is derived from an EMBL/GenBank/DDBJ whole genome shotgun (WGS) entry which is preliminary data.</text>
</comment>
<organism evidence="1 2">
    <name type="scientific">Roseovarius nubinhibens</name>
    <dbReference type="NCBI Taxonomy" id="314263"/>
    <lineage>
        <taxon>Bacteria</taxon>
        <taxon>Pseudomonadati</taxon>
        <taxon>Pseudomonadota</taxon>
        <taxon>Alphaproteobacteria</taxon>
        <taxon>Rhodobacterales</taxon>
        <taxon>Roseobacteraceae</taxon>
        <taxon>Roseovarius</taxon>
    </lineage>
</organism>
<gene>
    <name evidence="1" type="ORF">DCS45_09415</name>
</gene>
<accession>A0A348WC16</accession>
<dbReference type="Proteomes" id="UP000264719">
    <property type="component" value="Unassembled WGS sequence"/>
</dbReference>
<evidence type="ECO:0000313" key="1">
    <source>
        <dbReference type="EMBL" id="HAR52078.1"/>
    </source>
</evidence>
<protein>
    <submittedName>
        <fullName evidence="1">Efflux transporter periplasmic adaptor subunit</fullName>
    </submittedName>
</protein>
<sequence length="78" mass="8501">VAERSPLLGEGIKVRALDNDGAQAAEVPLTDARRARLIAYVQSAPNIPSSERDRLLQQLEREQVPAGLVQRLETRIGG</sequence>
<reference evidence="1 2" key="1">
    <citation type="journal article" date="2018" name="Nat. Biotechnol.">
        <title>A standardized bacterial taxonomy based on genome phylogeny substantially revises the tree of life.</title>
        <authorList>
            <person name="Parks D.H."/>
            <person name="Chuvochina M."/>
            <person name="Waite D.W."/>
            <person name="Rinke C."/>
            <person name="Skarshewski A."/>
            <person name="Chaumeil P.A."/>
            <person name="Hugenholtz P."/>
        </authorList>
    </citation>
    <scope>NUCLEOTIDE SEQUENCE [LARGE SCALE GENOMIC DNA]</scope>
    <source>
        <strain evidence="1">UBA9169</strain>
    </source>
</reference>
<name>A0A348WC16_9RHOB</name>
<evidence type="ECO:0000313" key="2">
    <source>
        <dbReference type="Proteomes" id="UP000264719"/>
    </source>
</evidence>